<feature type="region of interest" description="Disordered" evidence="1">
    <location>
        <begin position="342"/>
        <end position="373"/>
    </location>
</feature>
<evidence type="ECO:0000313" key="4">
    <source>
        <dbReference type="Proteomes" id="UP001419910"/>
    </source>
</evidence>
<protein>
    <submittedName>
        <fullName evidence="3">Uncharacterized protein</fullName>
    </submittedName>
</protein>
<accession>A0ABU9Y0J7</accession>
<dbReference type="EMBL" id="JBDIME010000004">
    <property type="protein sequence ID" value="MEN2789303.1"/>
    <property type="molecule type" value="Genomic_DNA"/>
</dbReference>
<keyword evidence="2" id="KW-0812">Transmembrane</keyword>
<gene>
    <name evidence="3" type="ORF">ABC974_06685</name>
</gene>
<sequence length="373" mass="40026">MFNSVFLDVVIGLAFLFCMVSLAATSVREMIEGLLKTRAIMLERGIRELLNEGKTDSADSVTRALFDNPQIAGLFAGGYPDKLARYWTSWSAKRAPLFGNLPSYIPSRNFALAVLDHVVRGAVAPAAPNTTVIDVAAVRAAIGGVPNPTLQRILLTALDEGADDIERVRQSVEQWFNNSMDRVSGWYRRETQMILFAIGLAIAALLNINAISIGQRLLVDDTWRSSLVASAANQVPAGSTQAVPAAADAKAGGPRAPVAVPDLKSLEETLNRNGFMIGAPLAPAKPWSFTLFGLVPITICGWLMAFLAALPGYLIVAFATTLGAPFWFDLLNRLVVVRSTVKPHEKSPEEGSKDNGRAPPVKPGEPGKEPLPA</sequence>
<keyword evidence="2" id="KW-0472">Membrane</keyword>
<reference evidence="3 4" key="1">
    <citation type="submission" date="2024-05" db="EMBL/GenBank/DDBJ databases">
        <authorList>
            <person name="Liu Q."/>
            <person name="Xin Y.-H."/>
        </authorList>
    </citation>
    <scope>NUCLEOTIDE SEQUENCE [LARGE SCALE GENOMIC DNA]</scope>
    <source>
        <strain evidence="3 4">CGMCC 1.10181</strain>
    </source>
</reference>
<organism evidence="3 4">
    <name type="scientific">Sphingomonas oligophenolica</name>
    <dbReference type="NCBI Taxonomy" id="301154"/>
    <lineage>
        <taxon>Bacteria</taxon>
        <taxon>Pseudomonadati</taxon>
        <taxon>Pseudomonadota</taxon>
        <taxon>Alphaproteobacteria</taxon>
        <taxon>Sphingomonadales</taxon>
        <taxon>Sphingomonadaceae</taxon>
        <taxon>Sphingomonas</taxon>
    </lineage>
</organism>
<evidence type="ECO:0000313" key="3">
    <source>
        <dbReference type="EMBL" id="MEN2789303.1"/>
    </source>
</evidence>
<evidence type="ECO:0000256" key="2">
    <source>
        <dbReference type="SAM" id="Phobius"/>
    </source>
</evidence>
<keyword evidence="4" id="KW-1185">Reference proteome</keyword>
<dbReference type="RefSeq" id="WP_343887396.1">
    <property type="nucleotide sequence ID" value="NZ_BAAAEH010000002.1"/>
</dbReference>
<evidence type="ECO:0000256" key="1">
    <source>
        <dbReference type="SAM" id="MobiDB-lite"/>
    </source>
</evidence>
<feature type="transmembrane region" description="Helical" evidence="2">
    <location>
        <begin position="295"/>
        <end position="328"/>
    </location>
</feature>
<name>A0ABU9Y0J7_9SPHN</name>
<feature type="transmembrane region" description="Helical" evidence="2">
    <location>
        <begin position="194"/>
        <end position="214"/>
    </location>
</feature>
<keyword evidence="2" id="KW-1133">Transmembrane helix</keyword>
<comment type="caution">
    <text evidence="3">The sequence shown here is derived from an EMBL/GenBank/DDBJ whole genome shotgun (WGS) entry which is preliminary data.</text>
</comment>
<dbReference type="Proteomes" id="UP001419910">
    <property type="component" value="Unassembled WGS sequence"/>
</dbReference>
<feature type="transmembrane region" description="Helical" evidence="2">
    <location>
        <begin position="6"/>
        <end position="27"/>
    </location>
</feature>
<proteinExistence type="predicted"/>
<feature type="compositionally biased region" description="Basic and acidic residues" evidence="1">
    <location>
        <begin position="342"/>
        <end position="356"/>
    </location>
</feature>